<dbReference type="OrthoDB" id="6153129at2759"/>
<evidence type="ECO:0000313" key="2">
    <source>
        <dbReference type="EMBL" id="CAG2202430.1"/>
    </source>
</evidence>
<feature type="region of interest" description="Disordered" evidence="1">
    <location>
        <begin position="238"/>
        <end position="273"/>
    </location>
</feature>
<proteinExistence type="predicted"/>
<sequence length="273" mass="31059">MLFDTGRQAGASFALFDEANSDLYFTLKNNLIGGPSIIFNRHHEVGQTFIRNDFTRPCQKILGFDANALYLYCIDQEMPTGSFVRRRVEDGFKPQKRDRDFVKVVSDNRRLGDADPDKAIIAETSKLEGNSGYGGTIMDQEKFQSVTYVQGEGRVMLEANKPQFKKLTTLLEQDEYFEVEKSKERLDINLPIQIGYFILQYSKLRMLEFYFDFLDVYVDRSDFEYCEMDTDSAYMALSGPKHKGGSLPTPQTCQEAPGEAPDSSSASPQRSEI</sequence>
<gene>
    <name evidence="2" type="ORF">MEDL_17002</name>
</gene>
<dbReference type="EMBL" id="CAJPWZ010000889">
    <property type="protein sequence ID" value="CAG2202430.1"/>
    <property type="molecule type" value="Genomic_DNA"/>
</dbReference>
<accession>A0A8S3R5U6</accession>
<dbReference type="SUPFAM" id="SSF56672">
    <property type="entry name" value="DNA/RNA polymerases"/>
    <property type="match status" value="1"/>
</dbReference>
<name>A0A8S3R5U6_MYTED</name>
<dbReference type="Proteomes" id="UP000683360">
    <property type="component" value="Unassembled WGS sequence"/>
</dbReference>
<evidence type="ECO:0000256" key="1">
    <source>
        <dbReference type="SAM" id="MobiDB-lite"/>
    </source>
</evidence>
<dbReference type="AlphaFoldDB" id="A0A8S3R5U6"/>
<feature type="compositionally biased region" description="Polar residues" evidence="1">
    <location>
        <begin position="262"/>
        <end position="273"/>
    </location>
</feature>
<organism evidence="2 3">
    <name type="scientific">Mytilus edulis</name>
    <name type="common">Blue mussel</name>
    <dbReference type="NCBI Taxonomy" id="6550"/>
    <lineage>
        <taxon>Eukaryota</taxon>
        <taxon>Metazoa</taxon>
        <taxon>Spiralia</taxon>
        <taxon>Lophotrochozoa</taxon>
        <taxon>Mollusca</taxon>
        <taxon>Bivalvia</taxon>
        <taxon>Autobranchia</taxon>
        <taxon>Pteriomorphia</taxon>
        <taxon>Mytilida</taxon>
        <taxon>Mytiloidea</taxon>
        <taxon>Mytilidae</taxon>
        <taxon>Mytilinae</taxon>
        <taxon>Mytilus</taxon>
    </lineage>
</organism>
<comment type="caution">
    <text evidence="2">The sequence shown here is derived from an EMBL/GenBank/DDBJ whole genome shotgun (WGS) entry which is preliminary data.</text>
</comment>
<protein>
    <submittedName>
        <fullName evidence="2">Uncharacterized protein</fullName>
    </submittedName>
</protein>
<reference evidence="2" key="1">
    <citation type="submission" date="2021-03" db="EMBL/GenBank/DDBJ databases">
        <authorList>
            <person name="Bekaert M."/>
        </authorList>
    </citation>
    <scope>NUCLEOTIDE SEQUENCE</scope>
</reference>
<dbReference type="InterPro" id="IPR043502">
    <property type="entry name" value="DNA/RNA_pol_sf"/>
</dbReference>
<keyword evidence="3" id="KW-1185">Reference proteome</keyword>
<evidence type="ECO:0000313" key="3">
    <source>
        <dbReference type="Proteomes" id="UP000683360"/>
    </source>
</evidence>
<dbReference type="PANTHER" id="PTHR33206:SF1">
    <property type="entry name" value="DNA-DIRECTED DNA POLYMERASE"/>
    <property type="match status" value="1"/>
</dbReference>
<dbReference type="PANTHER" id="PTHR33206">
    <property type="entry name" value="PROTEIN CBG10425"/>
    <property type="match status" value="1"/>
</dbReference>